<dbReference type="Proteomes" id="UP000077315">
    <property type="component" value="Unassembled WGS sequence"/>
</dbReference>
<keyword evidence="1" id="KW-1133">Transmembrane helix</keyword>
<dbReference type="GeneID" id="29001466"/>
<evidence type="ECO:0000313" key="2">
    <source>
        <dbReference type="EMBL" id="OAD76273.1"/>
    </source>
</evidence>
<dbReference type="InParanoid" id="A0A162UM52"/>
<dbReference type="RefSeq" id="XP_018294313.1">
    <property type="nucleotide sequence ID" value="XM_018440560.1"/>
</dbReference>
<name>A0A162UM52_PHYB8</name>
<sequence>MVAIKFDQKNKIKERILDFVYYISLNNAVTLGDLFTRSDKSVNPANIVLETSGNFDNNLEKSSMVLFKIAIRITTSIFFIMLEASFNPIKTVLFNLRYRIALCYNLHIIIIVLRGSGSGSGSCSGSVKIWYYEVLLSNIIDPLFLFGLYSILFYSSQFPVTAYSFQFPVSSLK</sequence>
<evidence type="ECO:0000313" key="3">
    <source>
        <dbReference type="Proteomes" id="UP000077315"/>
    </source>
</evidence>
<dbReference type="VEuPathDB" id="FungiDB:PHYBLDRAFT_59807"/>
<feature type="transmembrane region" description="Helical" evidence="1">
    <location>
        <begin position="98"/>
        <end position="117"/>
    </location>
</feature>
<feature type="transmembrane region" description="Helical" evidence="1">
    <location>
        <begin position="129"/>
        <end position="154"/>
    </location>
</feature>
<dbReference type="EMBL" id="KV440976">
    <property type="protein sequence ID" value="OAD76273.1"/>
    <property type="molecule type" value="Genomic_DNA"/>
</dbReference>
<protein>
    <submittedName>
        <fullName evidence="2">Uncharacterized protein</fullName>
    </submittedName>
</protein>
<proteinExistence type="predicted"/>
<reference evidence="3" key="1">
    <citation type="submission" date="2015-06" db="EMBL/GenBank/DDBJ databases">
        <title>Expansion of signal transduction pathways in fungi by whole-genome duplication.</title>
        <authorList>
            <consortium name="DOE Joint Genome Institute"/>
            <person name="Corrochano L.M."/>
            <person name="Kuo A."/>
            <person name="Marcet-Houben M."/>
            <person name="Polaino S."/>
            <person name="Salamov A."/>
            <person name="Villalobos J.M."/>
            <person name="Alvarez M.I."/>
            <person name="Avalos J."/>
            <person name="Benito E.P."/>
            <person name="Benoit I."/>
            <person name="Burger G."/>
            <person name="Camino L.P."/>
            <person name="Canovas D."/>
            <person name="Cerda-Olmedo E."/>
            <person name="Cheng J.-F."/>
            <person name="Dominguez A."/>
            <person name="Elias M."/>
            <person name="Eslava A.P."/>
            <person name="Glaser F."/>
            <person name="Grimwood J."/>
            <person name="Gutierrez G."/>
            <person name="Heitman J."/>
            <person name="Henrissat B."/>
            <person name="Iturriaga E.A."/>
            <person name="Lang B.F."/>
            <person name="Lavin J.L."/>
            <person name="Lee S."/>
            <person name="Li W."/>
            <person name="Lindquist E."/>
            <person name="Lopez-Garcia S."/>
            <person name="Luque E.M."/>
            <person name="Marcos A.T."/>
            <person name="Martin J."/>
            <person name="McCluskey K."/>
            <person name="Medina H.R."/>
            <person name="Miralles-Duran A."/>
            <person name="Miyazaki A."/>
            <person name="Munoz-Torres E."/>
            <person name="Oguiza J.A."/>
            <person name="Ohm R."/>
            <person name="Olmedo M."/>
            <person name="Orejas M."/>
            <person name="Ortiz-Castellanos L."/>
            <person name="Pisabarro A.G."/>
            <person name="Rodriguez-Romero J."/>
            <person name="Ruiz-Herrera J."/>
            <person name="Ruiz-Vazquez R."/>
            <person name="Sanz C."/>
            <person name="Schackwitz W."/>
            <person name="Schmutz J."/>
            <person name="Shahriari M."/>
            <person name="Shelest E."/>
            <person name="Silva-Franco F."/>
            <person name="Soanes D."/>
            <person name="Syed K."/>
            <person name="Tagua V.G."/>
            <person name="Talbot N.J."/>
            <person name="Thon M."/>
            <person name="De vries R.P."/>
            <person name="Wiebenga A."/>
            <person name="Yadav J.S."/>
            <person name="Braun E.L."/>
            <person name="Baker S."/>
            <person name="Garre V."/>
            <person name="Horwitz B."/>
            <person name="Torres-Martinez S."/>
            <person name="Idnurm A."/>
            <person name="Herrera-Estrella A."/>
            <person name="Gabaldon T."/>
            <person name="Grigoriev I.V."/>
        </authorList>
    </citation>
    <scope>NUCLEOTIDE SEQUENCE [LARGE SCALE GENOMIC DNA]</scope>
    <source>
        <strain evidence="3">NRRL 1555(-)</strain>
    </source>
</reference>
<dbReference type="AlphaFoldDB" id="A0A162UM52"/>
<organism evidence="2 3">
    <name type="scientific">Phycomyces blakesleeanus (strain ATCC 8743b / DSM 1359 / FGSC 10004 / NBRC 33097 / NRRL 1555)</name>
    <dbReference type="NCBI Taxonomy" id="763407"/>
    <lineage>
        <taxon>Eukaryota</taxon>
        <taxon>Fungi</taxon>
        <taxon>Fungi incertae sedis</taxon>
        <taxon>Mucoromycota</taxon>
        <taxon>Mucoromycotina</taxon>
        <taxon>Mucoromycetes</taxon>
        <taxon>Mucorales</taxon>
        <taxon>Phycomycetaceae</taxon>
        <taxon>Phycomyces</taxon>
    </lineage>
</organism>
<feature type="transmembrane region" description="Helical" evidence="1">
    <location>
        <begin position="65"/>
        <end position="86"/>
    </location>
</feature>
<keyword evidence="3" id="KW-1185">Reference proteome</keyword>
<accession>A0A162UM52</accession>
<keyword evidence="1" id="KW-0812">Transmembrane</keyword>
<evidence type="ECO:0000256" key="1">
    <source>
        <dbReference type="SAM" id="Phobius"/>
    </source>
</evidence>
<keyword evidence="1" id="KW-0472">Membrane</keyword>
<gene>
    <name evidence="2" type="ORF">PHYBLDRAFT_59807</name>
</gene>